<gene>
    <name evidence="1" type="ORF">ERJ67_04700</name>
</gene>
<dbReference type="AlphaFoldDB" id="A0A524RNY6"/>
<accession>A0A524RNY6</accession>
<name>A0A524RNY6_9CHRO</name>
<sequence length="146" mass="16322">MNASDQVRSLEMARLLANLSTAFRQRFPVAKPSLNPWRDDPHTKAFAEEASLDLAFHFPGWSPRNACRSVLVELRLLEPLPAEPRLMGVVLRGMTYQGEQWKLTSLGDWPVTGASPPSPEVVRRLQDFVRDAFALLGAAPDQLADR</sequence>
<evidence type="ECO:0000313" key="1">
    <source>
        <dbReference type="EMBL" id="TGG93061.1"/>
    </source>
</evidence>
<dbReference type="EMBL" id="SRMO01000054">
    <property type="protein sequence ID" value="TGG93061.1"/>
    <property type="molecule type" value="Genomic_DNA"/>
</dbReference>
<evidence type="ECO:0000313" key="2">
    <source>
        <dbReference type="Proteomes" id="UP000317990"/>
    </source>
</evidence>
<dbReference type="Proteomes" id="UP000317990">
    <property type="component" value="Unassembled WGS sequence"/>
</dbReference>
<protein>
    <submittedName>
        <fullName evidence="1">Uncharacterized protein</fullName>
    </submittedName>
</protein>
<reference evidence="1 2" key="1">
    <citation type="journal article" date="2019" name="mSystems">
        <title>Life at home and on the roam: Genomic adaptions reflect the dual lifestyle of an intracellular, facultative symbiont.</title>
        <authorList>
            <person name="Burgsdorf I."/>
        </authorList>
    </citation>
    <scope>NUCLEOTIDE SEQUENCE [LARGE SCALE GENOMIC DNA]</scope>
    <source>
        <strain evidence="1">277cV</strain>
    </source>
</reference>
<comment type="caution">
    <text evidence="1">The sequence shown here is derived from an EMBL/GenBank/DDBJ whole genome shotgun (WGS) entry which is preliminary data.</text>
</comment>
<organism evidence="1 2">
    <name type="scientific">Aphanocapsa feldmannii 277cV</name>
    <dbReference type="NCBI Taxonomy" id="2507553"/>
    <lineage>
        <taxon>Bacteria</taxon>
        <taxon>Bacillati</taxon>
        <taxon>Cyanobacteriota</taxon>
        <taxon>Cyanophyceae</taxon>
        <taxon>Oscillatoriophycideae</taxon>
        <taxon>Chroococcales</taxon>
        <taxon>Microcystaceae</taxon>
        <taxon>Aphanocapsa</taxon>
    </lineage>
</organism>
<proteinExistence type="predicted"/>